<dbReference type="EMBL" id="CP002394">
    <property type="protein sequence ID" value="ADU30436.1"/>
    <property type="molecule type" value="Genomic_DNA"/>
</dbReference>
<dbReference type="InterPro" id="IPR024992">
    <property type="entry name" value="DUF3891"/>
</dbReference>
<dbReference type="Proteomes" id="UP000001401">
    <property type="component" value="Chromosome"/>
</dbReference>
<accession>E6U258</accession>
<keyword evidence="2" id="KW-1185">Reference proteome</keyword>
<dbReference type="AlphaFoldDB" id="E6U258"/>
<evidence type="ECO:0008006" key="3">
    <source>
        <dbReference type="Google" id="ProtNLM"/>
    </source>
</evidence>
<dbReference type="eggNOG" id="ENOG502ZNH6">
    <property type="taxonomic scope" value="Bacteria"/>
</dbReference>
<dbReference type="OrthoDB" id="190426at2"/>
<reference evidence="1" key="1">
    <citation type="submission" date="2010-12" db="EMBL/GenBank/DDBJ databases">
        <title>Complete sequence of Bacillus cellulosilyticus DSM 2522.</title>
        <authorList>
            <consortium name="US DOE Joint Genome Institute"/>
            <person name="Lucas S."/>
            <person name="Copeland A."/>
            <person name="Lapidus A."/>
            <person name="Cheng J.-F."/>
            <person name="Bruce D."/>
            <person name="Goodwin L."/>
            <person name="Pitluck S."/>
            <person name="Chertkov O."/>
            <person name="Detter J.C."/>
            <person name="Han C."/>
            <person name="Tapia R."/>
            <person name="Land M."/>
            <person name="Hauser L."/>
            <person name="Jeffries C."/>
            <person name="Kyrpides N."/>
            <person name="Ivanova N."/>
            <person name="Mikhailova N."/>
            <person name="Brumm P."/>
            <person name="Mead D."/>
            <person name="Woyke T."/>
        </authorList>
    </citation>
    <scope>NUCLEOTIDE SEQUENCE [LARGE SCALE GENOMIC DNA]</scope>
    <source>
        <strain evidence="1">DSM 2522</strain>
    </source>
</reference>
<dbReference type="KEGG" id="bco:Bcell_2175"/>
<dbReference type="STRING" id="649639.Bcell_2175"/>
<dbReference type="RefSeq" id="WP_013488772.1">
    <property type="nucleotide sequence ID" value="NC_014829.1"/>
</dbReference>
<protein>
    <recommendedName>
        <fullName evidence="3">DUF3891 family protein</fullName>
    </recommendedName>
</protein>
<evidence type="ECO:0000313" key="1">
    <source>
        <dbReference type="EMBL" id="ADU30436.1"/>
    </source>
</evidence>
<organism evidence="1 2">
    <name type="scientific">Evansella cellulosilytica (strain ATCC 21833 / DSM 2522 / FERM P-1141 / JCM 9156 / N-4)</name>
    <name type="common">Bacillus cellulosilyticus</name>
    <dbReference type="NCBI Taxonomy" id="649639"/>
    <lineage>
        <taxon>Bacteria</taxon>
        <taxon>Bacillati</taxon>
        <taxon>Bacillota</taxon>
        <taxon>Bacilli</taxon>
        <taxon>Bacillales</taxon>
        <taxon>Bacillaceae</taxon>
        <taxon>Evansella</taxon>
    </lineage>
</organism>
<proteinExistence type="predicted"/>
<sequence>MIITETESHYTFIQQHDHAVISGKLSKEWNDTYLLGREKRMSVELAIQQHDACWKTLDLEPLFSEEIQEPLSFINYPLEVKIAAYRKGIDEMYGEDKYAALLISKHYSSFFTGNLSNSGREFKNHELRRQKLLCNELQIHEPKVLDEHFRLLQLCDNLSLYLCMNEWGVEKEKEISWFKEGFPQRIPPAKKEKMRARWINKTTVVISPFPFKKECITVVIPYKKIPKSNYSKAHFKEIYINNKLEYHTVKIIAYNNI</sequence>
<gene>
    <name evidence="1" type="ordered locus">Bcell_2175</name>
</gene>
<dbReference type="Pfam" id="PF13030">
    <property type="entry name" value="DUF3891"/>
    <property type="match status" value="1"/>
</dbReference>
<dbReference type="HOGENOM" id="CLU_076871_0_0_9"/>
<name>E6U258_EVAC2</name>
<evidence type="ECO:0000313" key="2">
    <source>
        <dbReference type="Proteomes" id="UP000001401"/>
    </source>
</evidence>